<comment type="caution">
    <text evidence="2">The sequence shown here is derived from an EMBL/GenBank/DDBJ whole genome shotgun (WGS) entry which is preliminary data.</text>
</comment>
<gene>
    <name evidence="2" type="ORF">CTAYLR_007001</name>
</gene>
<protein>
    <submittedName>
        <fullName evidence="2">Uncharacterized protein</fullName>
    </submittedName>
</protein>
<proteinExistence type="predicted"/>
<name>A0AAD7XGT2_9STRA</name>
<evidence type="ECO:0000256" key="1">
    <source>
        <dbReference type="SAM" id="MobiDB-lite"/>
    </source>
</evidence>
<accession>A0AAD7XGT2</accession>
<reference evidence="2" key="1">
    <citation type="submission" date="2023-01" db="EMBL/GenBank/DDBJ databases">
        <title>Metagenome sequencing of chrysophaentin producing Chrysophaeum taylorii.</title>
        <authorList>
            <person name="Davison J."/>
            <person name="Bewley C."/>
        </authorList>
    </citation>
    <scope>NUCLEOTIDE SEQUENCE</scope>
    <source>
        <strain evidence="2">NIES-1699</strain>
    </source>
</reference>
<dbReference type="AlphaFoldDB" id="A0AAD7XGT2"/>
<dbReference type="EMBL" id="JAQMWT010000468">
    <property type="protein sequence ID" value="KAJ8600882.1"/>
    <property type="molecule type" value="Genomic_DNA"/>
</dbReference>
<feature type="region of interest" description="Disordered" evidence="1">
    <location>
        <begin position="160"/>
        <end position="213"/>
    </location>
</feature>
<evidence type="ECO:0000313" key="3">
    <source>
        <dbReference type="Proteomes" id="UP001230188"/>
    </source>
</evidence>
<dbReference type="Proteomes" id="UP001230188">
    <property type="component" value="Unassembled WGS sequence"/>
</dbReference>
<keyword evidence="3" id="KW-1185">Reference proteome</keyword>
<organism evidence="2 3">
    <name type="scientific">Chrysophaeum taylorii</name>
    <dbReference type="NCBI Taxonomy" id="2483200"/>
    <lineage>
        <taxon>Eukaryota</taxon>
        <taxon>Sar</taxon>
        <taxon>Stramenopiles</taxon>
        <taxon>Ochrophyta</taxon>
        <taxon>Pelagophyceae</taxon>
        <taxon>Pelagomonadales</taxon>
        <taxon>Pelagomonadaceae</taxon>
        <taxon>Chrysophaeum</taxon>
    </lineage>
</organism>
<sequence>MARHHFDDHTARRIREALAGCEAAVDADPRALGWVRAVRAGIEATCAASTPTREELLFSRRAALAHSIAASQSRESLARARARRCAARILELRAEEARKLQGEIEAISPRRRETTAAVNDALVDITPYAAKLQAAADTVVKAADAAPPRLAALGSLVETATQAPKRQRRDDGAPSDPADLLANHLAQPDVLSSFLSPPQPPKDATTTTTSTSL</sequence>
<evidence type="ECO:0000313" key="2">
    <source>
        <dbReference type="EMBL" id="KAJ8600882.1"/>
    </source>
</evidence>